<accession>A0ABU4BR43</accession>
<proteinExistence type="predicted"/>
<protein>
    <submittedName>
        <fullName evidence="1">Uncharacterized protein</fullName>
    </submittedName>
</protein>
<dbReference type="EMBL" id="JAWLKB010000003">
    <property type="protein sequence ID" value="MDV6266697.1"/>
    <property type="molecule type" value="Genomic_DNA"/>
</dbReference>
<evidence type="ECO:0000313" key="1">
    <source>
        <dbReference type="EMBL" id="MDV6266697.1"/>
    </source>
</evidence>
<dbReference type="RefSeq" id="WP_317541067.1">
    <property type="nucleotide sequence ID" value="NZ_JAWLKB010000003.1"/>
</dbReference>
<sequence>MPGFALDDPRYLNGDTDNDALMRMLLELASEVWVLRDRQILLENALRKHDALGVDELDAPITDPELHEKLKTEREEMILRIFSAASKHYVVPATS</sequence>
<organism evidence="1 2">
    <name type="scientific">Rhodococcus globerulus</name>
    <dbReference type="NCBI Taxonomy" id="33008"/>
    <lineage>
        <taxon>Bacteria</taxon>
        <taxon>Bacillati</taxon>
        <taxon>Actinomycetota</taxon>
        <taxon>Actinomycetes</taxon>
        <taxon>Mycobacteriales</taxon>
        <taxon>Nocardiaceae</taxon>
        <taxon>Rhodococcus</taxon>
    </lineage>
</organism>
<comment type="caution">
    <text evidence="1">The sequence shown here is derived from an EMBL/GenBank/DDBJ whole genome shotgun (WGS) entry which is preliminary data.</text>
</comment>
<gene>
    <name evidence="1" type="ORF">R3Q16_08785</name>
</gene>
<name>A0ABU4BR43_RHOGO</name>
<reference evidence="1 2" key="1">
    <citation type="submission" date="2023-10" db="EMBL/GenBank/DDBJ databases">
        <title>Development of a sustainable strategy for remediation of hydrocarbon-contaminated territories based on the waste exchange concept.</title>
        <authorList>
            <person name="Krivoruchko A."/>
        </authorList>
    </citation>
    <scope>NUCLEOTIDE SEQUENCE [LARGE SCALE GENOMIC DNA]</scope>
    <source>
        <strain evidence="1 2">IEGM 1203</strain>
    </source>
</reference>
<dbReference type="Proteomes" id="UP001185927">
    <property type="component" value="Unassembled WGS sequence"/>
</dbReference>
<evidence type="ECO:0000313" key="2">
    <source>
        <dbReference type="Proteomes" id="UP001185927"/>
    </source>
</evidence>
<keyword evidence="2" id="KW-1185">Reference proteome</keyword>